<feature type="repeat" description="ANK" evidence="3">
    <location>
        <begin position="1256"/>
        <end position="1288"/>
    </location>
</feature>
<evidence type="ECO:0000313" key="10">
    <source>
        <dbReference type="Proteomes" id="UP000018721"/>
    </source>
</evidence>
<keyword evidence="10" id="KW-1185">Reference proteome</keyword>
<dbReference type="SMART" id="SM00248">
    <property type="entry name" value="ANK"/>
    <property type="match status" value="23"/>
</dbReference>
<dbReference type="Pfam" id="PF00023">
    <property type="entry name" value="Ank"/>
    <property type="match status" value="1"/>
</dbReference>
<dbReference type="Pfam" id="PF00644">
    <property type="entry name" value="PARP"/>
    <property type="match status" value="1"/>
</dbReference>
<dbReference type="InterPro" id="IPR002110">
    <property type="entry name" value="Ankyrin_rpt"/>
</dbReference>
<feature type="repeat" description="ANK" evidence="3">
    <location>
        <begin position="1412"/>
        <end position="1450"/>
    </location>
</feature>
<dbReference type="InterPro" id="IPR008893">
    <property type="entry name" value="WGR_domain"/>
</dbReference>
<feature type="coiled-coil region" evidence="5">
    <location>
        <begin position="2294"/>
        <end position="2321"/>
    </location>
</feature>
<feature type="region of interest" description="Disordered" evidence="6">
    <location>
        <begin position="53"/>
        <end position="102"/>
    </location>
</feature>
<dbReference type="InterPro" id="IPR012317">
    <property type="entry name" value="Poly(ADP-ribose)pol_cat_dom"/>
</dbReference>
<dbReference type="Gene3D" id="3.90.228.10">
    <property type="match status" value="1"/>
</dbReference>
<dbReference type="InterPro" id="IPR036770">
    <property type="entry name" value="Ankyrin_rpt-contain_sf"/>
</dbReference>
<reference evidence="9 10" key="1">
    <citation type="submission" date="2013-11" db="EMBL/GenBank/DDBJ databases">
        <title>The Genome Sequence of Phytophthora parasitica P1569.</title>
        <authorList>
            <consortium name="The Broad Institute Genomics Platform"/>
            <person name="Russ C."/>
            <person name="Tyler B."/>
            <person name="Panabieres F."/>
            <person name="Shan W."/>
            <person name="Tripathy S."/>
            <person name="Grunwald N."/>
            <person name="Machado M."/>
            <person name="Johnson C.S."/>
            <person name="Arredondo F."/>
            <person name="Hong C."/>
            <person name="Coffey M."/>
            <person name="Young S.K."/>
            <person name="Zeng Q."/>
            <person name="Gargeya S."/>
            <person name="Fitzgerald M."/>
            <person name="Abouelleil A."/>
            <person name="Alvarado L."/>
            <person name="Chapman S.B."/>
            <person name="Gainer-Dewar J."/>
            <person name="Goldberg J."/>
            <person name="Griggs A."/>
            <person name="Gujja S."/>
            <person name="Hansen M."/>
            <person name="Howarth C."/>
            <person name="Imamovic A."/>
            <person name="Ireland A."/>
            <person name="Larimer J."/>
            <person name="McCowan C."/>
            <person name="Murphy C."/>
            <person name="Pearson M."/>
            <person name="Poon T.W."/>
            <person name="Priest M."/>
            <person name="Roberts A."/>
            <person name="Saif S."/>
            <person name="Shea T."/>
            <person name="Sykes S."/>
            <person name="Wortman J."/>
            <person name="Nusbaum C."/>
            <person name="Birren B."/>
        </authorList>
    </citation>
    <scope>NUCLEOTIDE SEQUENCE [LARGE SCALE GENOMIC DNA]</scope>
    <source>
        <strain evidence="9 10">P1569</strain>
    </source>
</reference>
<dbReference type="SUPFAM" id="SSF48403">
    <property type="entry name" value="Ankyrin repeat"/>
    <property type="match status" value="5"/>
</dbReference>
<dbReference type="eggNOG" id="KOG4177">
    <property type="taxonomic scope" value="Eukaryota"/>
</dbReference>
<accession>V9DXC6</accession>
<keyword evidence="2 3" id="KW-0040">ANK repeat</keyword>
<dbReference type="GO" id="GO:0003950">
    <property type="term" value="F:NAD+ poly-ADP-ribosyltransferase activity"/>
    <property type="evidence" value="ECO:0007669"/>
    <property type="project" value="UniProtKB-UniRule"/>
</dbReference>
<feature type="repeat" description="ANK" evidence="3">
    <location>
        <begin position="1731"/>
        <end position="1763"/>
    </location>
</feature>
<dbReference type="PANTHER" id="PTHR24123:SF141">
    <property type="entry name" value="ANKYRIN 2, ISOFORM U"/>
    <property type="match status" value="1"/>
</dbReference>
<evidence type="ECO:0000256" key="1">
    <source>
        <dbReference type="ARBA" id="ARBA00022737"/>
    </source>
</evidence>
<feature type="region of interest" description="Disordered" evidence="6">
    <location>
        <begin position="192"/>
        <end position="245"/>
    </location>
</feature>
<dbReference type="OrthoDB" id="74001at2759"/>
<dbReference type="Pfam" id="PF05406">
    <property type="entry name" value="WGR"/>
    <property type="match status" value="1"/>
</dbReference>
<dbReference type="Proteomes" id="UP000018721">
    <property type="component" value="Unassembled WGS sequence"/>
</dbReference>
<dbReference type="SMART" id="SM00773">
    <property type="entry name" value="WGR"/>
    <property type="match status" value="1"/>
</dbReference>
<dbReference type="Gene3D" id="1.20.142.10">
    <property type="entry name" value="Poly(ADP-ribose) polymerase, regulatory domain"/>
    <property type="match status" value="1"/>
</dbReference>
<feature type="repeat" description="ANK" evidence="3">
    <location>
        <begin position="648"/>
        <end position="680"/>
    </location>
</feature>
<feature type="non-terminal residue" evidence="9">
    <location>
        <position position="1"/>
    </location>
</feature>
<comment type="caution">
    <text evidence="9">The sequence shown here is derived from an EMBL/GenBank/DDBJ whole genome shotgun (WGS) entry which is preliminary data.</text>
</comment>
<evidence type="ECO:0000259" key="8">
    <source>
        <dbReference type="PROSITE" id="PS51977"/>
    </source>
</evidence>
<proteinExistence type="predicted"/>
<keyword evidence="1" id="KW-0677">Repeat</keyword>
<dbReference type="PROSITE" id="PS50297">
    <property type="entry name" value="ANK_REP_REGION"/>
    <property type="match status" value="6"/>
</dbReference>
<feature type="repeat" description="ANK" evidence="3">
    <location>
        <begin position="1526"/>
        <end position="1558"/>
    </location>
</feature>
<dbReference type="EMBL" id="ANIZ01003842">
    <property type="protein sequence ID" value="ETI30938.1"/>
    <property type="molecule type" value="Genomic_DNA"/>
</dbReference>
<sequence>HLLKSYNLACIPIPKDEPTSICTMVGKRKWQEADWEVALAAQSYVAVLAAPEEEQAAPESKAKAKKGQKQPTRRSTRAKKTLKDEEEKKEEDNDVNMESTEGKKPVDEFWLAQLQDDVTEDMLSQEDVSVHVTWLNKTAERRYEIAYDEQVDVDSILCHVYLRELSATALELTPKSLARVQRCLARTKAKLAGEEVPDDDDDPEDNERPPPSLVTTRKRRSGEEDTKTSTGRGKGKSQKLSKREMAMHIAPLRTTVDETKYEDRELLGSQPFESFNGDVYSANREVVRAVLTRNIKLLKKLTTDADVYAELSTFDAPRSADVSRTALHYAIDNNDLAAAALLRQTDEKVDKEKLAAAPEVALPSVLTEQPVTKYTSYHRIESNWGNDALLGDISGIGTRILSPIDYFWGCRSASVEMLALLYPTSDWGENHSIWTHVRCAARCGNFRLVRKVVETLEENGGCGFNELHHKVLAAGPAEGDGPLLPPFGSAMAIKQAHQTRLRPLHLAAINPNARYLKVLWAVIGDEFSEVKDSQGYEAIHYAAGCESPAPMQFLLEQRCSMFGRTKGRLTPLMCALEARREENALALLRFAAENFDQDVADQLVSMKGPEGKQAVHFAAMNGCAEVLTYLLTECGDVVKVNARSGGTTKATALALAAQNGHLECVRILLANGARVDFGDDFQKTPLILAVKNGHTRIAAELINSGANVNAYDSSENSVAHYAASYGWHSCLQLLFDVGAELRAQNSQGFTALTCALLKQRRVCGEFLLNQVSADEQGKLLDFRDRHGRTMLFLQCQHATNLEPISYLLEKGLDPNISNSDGEYPLQQLIKRACDTSGGLNNGSGFYTEAIGLLIEHGAHLQYDLFQQGTAAAERIVMQPLQQAVVGRQVEIVDLLLDQESINVNAQASDGPDAWMTAASLGAGTGDVYLSKLLTHHVKTTQNGPLLLDTRLQSSGENFFHFIAHHEAAKLSAVPKIIRQICERCPTTEAMMRERDSSGFSPLMRLLDPKHERGVLSAKHEADPNMVQLMRDIDLRVTELFKLYLEFTSSRESYVRFMRADQVWKTTEILSDNTTSVFLDGKGDQSAAPVEIEYETVLHQLTKGKLMCEPKLSWMQWYGPNLVEILIDKRPEHFTKKGGTASLVDFVDLRTFRTALHFVVEKGDLQTAKLLLARFGADPNISPIRCAFCRASAINDAIEQAGGTPKASSADEACKGTCGTKELVRPALLEAVKKKMTTMVHSLLDHGARTDCVSATKRETPLHVALRLNNSRLVYDLLLHGASLLAQDTRGYTPLHAAVIARHVIPAREVHSGKVAYAVVTMITSSSSENTGFSVELKRRNEEQHGSAPVGKSGVLVALEDPYAASAVLLCDHKNRSPIHFAARYRNLELLRALLKSAGPTAAKLAVTQPDCMGRTPLHYAVNSAAVNAEASFNIEQLLLDHGAKANTADTLGSSPLHLALLKVSLDTFKNTSNLLDNAEDAASNSENKKRQSLQPRRIPSEESDPVETVSNLVADPGVDILAVDSMGHTPLHLAAATGAFVCVSTLLSALGDLDTQKKAMDMQDMNGFTPLGLAVRHKRLTVIMTLLRSGSEVNGKLRVEFASTASRDATSKENGEMEQARTLKFRTYFYHAVMHGLTGVCHMLLSAKFPRRQAIEDAIRCGQLQLANNLLGVLHAGGDGGLETLKQPNEKGETLLHSFAKSAQIGFNPLAQKFAWVLIDAGVSVDAKDRKGNIALHYAAKRGNTQLMDFLHHQSSGQGTENSVNERGETPLLFTLKQIHRAGGLAEDALLAIFCYFMDHPLFSIDGNVVDASGMNALSAFLDRFMESLALSKPSVFFTWIEKLLKRGVSPNVCFQSLRGASLVRKISNDVESWEPRVATMLVKGDEDKIPLLVRVAFTPEAFMRYHTLALLLRYGADLSAADGKGNTLLMHLAARNMFTETRLALGLVRSVSDPKDKTRECSLHVPEASVKAALAKRNTKGLTACHMAVQPLDYGSYENTRLLETLVRAGGDLYVKDSTGKTVIDYALAQRSRLVIRFLERTFPDIVSVHGEVTESTTVFAAVPAYSDDASAYLAECETSGQISRSLVVTRVDDNYDYSGDSRVHCENDGEGTELDALLTKVRAKSGLSVFFRLQLIHDEVEDVYLLFTNWGRIGETGQFRKTPFRDETEAINDFKKIFQSKTGNSWESRAPGEFVKKHKKYNLVQRVSHLTKVDDEVTRSFREDMESGASKGVVFPEPRDPDLMSSPSVMVMLAAVTDVRNLKHVAHTSCGFAGGNLLLAKQDDIRVALRNLAEIRGVLEEKEELVKEINTAKDGVSDEGATKRALLSTRHDALIEKLSERSCRYYEVMPCQEDALATSIKAFDQVSDVHLEMTRLRMLSYSMEMHKMLLGAKRLQHVQHPLEYHYHALQVRLAPLQPADPERQLIHRYFFGGLRSSDRRQYRISNVFEVERSGETQRFNDLMEKRPDLRATQTHLLWHGTKRTNLMGILSRGLRVAPPEASHNGYAFGKGVYFADMAEKSLHYCDEPYALPTLYHEDTTREVQYMVLCEVALGKSMELTTDISFRHQKMPLEALDSVKVLAKYTPDPRGTIVSPKSGAKVHLGRAMVLGGSLPFDRVWAKTKPSPTPSHWSERTPRFSDDTQLYLATLLEDPSFTVGDTRTVNDADRPLFVSENKRTVAIQLIDRDSSHPDEDFDALLWCEATVKVTITLESGPGYSYRAKLYHNARRAAQLPEDFALVLPPLSEYAELVVYQETQARLRYIVEVETVRG</sequence>
<gene>
    <name evidence="9" type="ORF">F443_22017</name>
</gene>
<dbReference type="CDD" id="cd07997">
    <property type="entry name" value="WGR_PARP"/>
    <property type="match status" value="1"/>
</dbReference>
<protein>
    <recommendedName>
        <fullName evidence="4">Poly [ADP-ribose] polymerase</fullName>
        <shortName evidence="4">PARP</shortName>
        <ecNumber evidence="4">2.4.2.-</ecNumber>
    </recommendedName>
</protein>
<evidence type="ECO:0000256" key="4">
    <source>
        <dbReference type="RuleBase" id="RU362114"/>
    </source>
</evidence>
<keyword evidence="4" id="KW-0808">Transferase</keyword>
<evidence type="ECO:0000256" key="3">
    <source>
        <dbReference type="PROSITE-ProRule" id="PRU00023"/>
    </source>
</evidence>
<dbReference type="HOGENOM" id="CLU_000295_0_0_1"/>
<evidence type="ECO:0000256" key="6">
    <source>
        <dbReference type="SAM" id="MobiDB-lite"/>
    </source>
</evidence>
<keyword evidence="5" id="KW-0175">Coiled coil</keyword>
<dbReference type="Gene3D" id="1.25.40.20">
    <property type="entry name" value="Ankyrin repeat-containing domain"/>
    <property type="match status" value="7"/>
</dbReference>
<feature type="compositionally biased region" description="Acidic residues" evidence="6">
    <location>
        <begin position="195"/>
        <end position="205"/>
    </location>
</feature>
<dbReference type="InterPro" id="IPR051165">
    <property type="entry name" value="Multifunctional_ANK_Repeat"/>
</dbReference>
<dbReference type="PANTHER" id="PTHR24123">
    <property type="entry name" value="ANKYRIN REPEAT-CONTAINING"/>
    <property type="match status" value="1"/>
</dbReference>
<feature type="domain" description="PARP catalytic" evidence="7">
    <location>
        <begin position="2402"/>
        <end position="2612"/>
    </location>
</feature>
<name>V9DXC6_PHYNI</name>
<dbReference type="InterPro" id="IPR036930">
    <property type="entry name" value="WGR_dom_sf"/>
</dbReference>
<dbReference type="SUPFAM" id="SSF56399">
    <property type="entry name" value="ADP-ribosylation"/>
    <property type="match status" value="1"/>
</dbReference>
<dbReference type="InterPro" id="IPR036616">
    <property type="entry name" value="Poly(ADP-ribose)pol_reg_dom_sf"/>
</dbReference>
<keyword evidence="4" id="KW-0520">NAD</keyword>
<dbReference type="Gene3D" id="2.20.140.10">
    <property type="entry name" value="WGR domain"/>
    <property type="match status" value="1"/>
</dbReference>
<feature type="region of interest" description="Disordered" evidence="6">
    <location>
        <begin position="1478"/>
        <end position="1507"/>
    </location>
</feature>
<feature type="domain" description="WGR" evidence="8">
    <location>
        <begin position="2102"/>
        <end position="2203"/>
    </location>
</feature>
<dbReference type="Pfam" id="PF13637">
    <property type="entry name" value="Ank_4"/>
    <property type="match status" value="1"/>
</dbReference>
<evidence type="ECO:0000256" key="5">
    <source>
        <dbReference type="SAM" id="Coils"/>
    </source>
</evidence>
<dbReference type="PROSITE" id="PS51977">
    <property type="entry name" value="WGR"/>
    <property type="match status" value="1"/>
</dbReference>
<dbReference type="PROSITE" id="PS50088">
    <property type="entry name" value="ANK_REPEAT"/>
    <property type="match status" value="7"/>
</dbReference>
<feature type="compositionally biased region" description="Basic residues" evidence="6">
    <location>
        <begin position="63"/>
        <end position="80"/>
    </location>
</feature>
<feature type="repeat" description="ANK" evidence="3">
    <location>
        <begin position="681"/>
        <end position="713"/>
    </location>
</feature>
<dbReference type="EC" id="2.4.2.-" evidence="4"/>
<evidence type="ECO:0000256" key="2">
    <source>
        <dbReference type="ARBA" id="ARBA00023043"/>
    </source>
</evidence>
<dbReference type="eggNOG" id="KOG1037">
    <property type="taxonomic scope" value="Eukaryota"/>
</dbReference>
<keyword evidence="4" id="KW-0328">Glycosyltransferase</keyword>
<feature type="repeat" description="ANK" evidence="3">
    <location>
        <begin position="1566"/>
        <end position="1598"/>
    </location>
</feature>
<dbReference type="SUPFAM" id="SSF142921">
    <property type="entry name" value="WGR domain-like"/>
    <property type="match status" value="1"/>
</dbReference>
<dbReference type="PROSITE" id="PS51059">
    <property type="entry name" value="PARP_CATALYTIC"/>
    <property type="match status" value="1"/>
</dbReference>
<evidence type="ECO:0000313" key="9">
    <source>
        <dbReference type="EMBL" id="ETI30938.1"/>
    </source>
</evidence>
<dbReference type="Pfam" id="PF12796">
    <property type="entry name" value="Ank_2"/>
    <property type="match status" value="5"/>
</dbReference>
<evidence type="ECO:0000259" key="7">
    <source>
        <dbReference type="PROSITE" id="PS51059"/>
    </source>
</evidence>
<organism evidence="9 10">
    <name type="scientific">Phytophthora nicotianae P1569</name>
    <dbReference type="NCBI Taxonomy" id="1317065"/>
    <lineage>
        <taxon>Eukaryota</taxon>
        <taxon>Sar</taxon>
        <taxon>Stramenopiles</taxon>
        <taxon>Oomycota</taxon>
        <taxon>Peronosporomycetes</taxon>
        <taxon>Peronosporales</taxon>
        <taxon>Peronosporaceae</taxon>
        <taxon>Phytophthora</taxon>
    </lineage>
</organism>